<keyword evidence="12" id="KW-0997">Cell inner membrane</keyword>
<comment type="function">
    <text evidence="12">Flavin transferase that catalyzes the transfer of the FMN moiety of FAD and its covalent binding to the hydroxyl group of a threonine residue in a target flavoprotein.</text>
</comment>
<keyword evidence="12" id="KW-1003">Cell membrane</keyword>
<dbReference type="Proteomes" id="UP000286288">
    <property type="component" value="Unassembled WGS sequence"/>
</dbReference>
<keyword evidence="3 10" id="KW-0285">Flavoprotein</keyword>
<dbReference type="PANTHER" id="PTHR30040">
    <property type="entry name" value="THIAMINE BIOSYNTHESIS LIPOPROTEIN APBE"/>
    <property type="match status" value="1"/>
</dbReference>
<comment type="caution">
    <text evidence="13">The sequence shown here is derived from an EMBL/GenBank/DDBJ whole genome shotgun (WGS) entry which is preliminary data.</text>
</comment>
<keyword evidence="5 10" id="KW-0479">Metal-binding</keyword>
<reference evidence="13 14" key="1">
    <citation type="submission" date="2018-08" db="EMBL/GenBank/DDBJ databases">
        <title>A genome reference for cultivated species of the human gut microbiota.</title>
        <authorList>
            <person name="Zou Y."/>
            <person name="Xue W."/>
            <person name="Luo G."/>
        </authorList>
    </citation>
    <scope>NUCLEOTIDE SEQUENCE [LARGE SCALE GENOMIC DNA]</scope>
    <source>
        <strain evidence="13 14">AF48-16</strain>
    </source>
</reference>
<dbReference type="Gene3D" id="3.10.520.10">
    <property type="entry name" value="ApbE-like domains"/>
    <property type="match status" value="1"/>
</dbReference>
<feature type="chain" id="PRO_5041746572" description="FAD:protein FMN transferase" evidence="12">
    <location>
        <begin position="20"/>
        <end position="358"/>
    </location>
</feature>
<evidence type="ECO:0000256" key="7">
    <source>
        <dbReference type="ARBA" id="ARBA00022842"/>
    </source>
</evidence>
<evidence type="ECO:0000256" key="12">
    <source>
        <dbReference type="RuleBase" id="RU363002"/>
    </source>
</evidence>
<keyword evidence="12" id="KW-0472">Membrane</keyword>
<feature type="binding site" evidence="11">
    <location>
        <position position="294"/>
    </location>
    <ligand>
        <name>Mg(2+)</name>
        <dbReference type="ChEBI" id="CHEBI:18420"/>
    </ligand>
</feature>
<accession>A0A415ENE7</accession>
<feature type="binding site" evidence="11">
    <location>
        <position position="298"/>
    </location>
    <ligand>
        <name>Mg(2+)</name>
        <dbReference type="ChEBI" id="CHEBI:18420"/>
    </ligand>
</feature>
<protein>
    <recommendedName>
        <fullName evidence="2 10">FAD:protein FMN transferase</fullName>
        <ecNumber evidence="1 10">2.7.1.180</ecNumber>
    </recommendedName>
    <alternativeName>
        <fullName evidence="8 10">Flavin transferase</fullName>
    </alternativeName>
</protein>
<evidence type="ECO:0000256" key="11">
    <source>
        <dbReference type="PIRSR" id="PIRSR006268-2"/>
    </source>
</evidence>
<gene>
    <name evidence="13" type="ORF">DW084_16800</name>
</gene>
<sequence length="358" mass="40005">MKKKVTFFLMFVFLGTMLAACGSDQEATTLREEPYFQEEFLLGTYTRIRIYDEGKEDAMKPAFDRIRELGDKITINQAGSEIDEINAQAGIKPVKVSDDIYYLLKEAYDYSVKSEGGFNMAIGAITQLWRIGFDDARKPEQSEIDEALKHINYEQVEFNDEDQTVYLKDKDMILDLGAIAKGYITDEVVKVLKDNGVTSAIVDLGGNVYVLGHSNRGADEPWNVGIQDPNKSRGSIIGSIKETNKTVVTSGIYERYLEVDGKTYHHIFDSETGYPYDSDVASVTVITDKSIDGDGLTTVAFDKGVKEGLAYIEQHTEKGTDAIFITKEDKVYVTDGIKDTFELSEESGYTMGDRADLE</sequence>
<comment type="cofactor">
    <cofactor evidence="11">
        <name>Mg(2+)</name>
        <dbReference type="ChEBI" id="CHEBI:18420"/>
    </cofactor>
    <cofactor evidence="11">
        <name>Mn(2+)</name>
        <dbReference type="ChEBI" id="CHEBI:29035"/>
    </cofactor>
    <text evidence="11">Magnesium. Can also use manganese.</text>
</comment>
<organism evidence="13 14">
    <name type="scientific">Enterococcus casseliflavus</name>
    <name type="common">Enterococcus flavescens</name>
    <dbReference type="NCBI Taxonomy" id="37734"/>
    <lineage>
        <taxon>Bacteria</taxon>
        <taxon>Bacillati</taxon>
        <taxon>Bacillota</taxon>
        <taxon>Bacilli</taxon>
        <taxon>Lactobacillales</taxon>
        <taxon>Enterococcaceae</taxon>
        <taxon>Enterococcus</taxon>
    </lineage>
</organism>
<dbReference type="RefSeq" id="WP_144330830.1">
    <property type="nucleotide sequence ID" value="NZ_JAASHQ010000007.1"/>
</dbReference>
<evidence type="ECO:0000256" key="3">
    <source>
        <dbReference type="ARBA" id="ARBA00022630"/>
    </source>
</evidence>
<dbReference type="SUPFAM" id="SSF143631">
    <property type="entry name" value="ApbE-like"/>
    <property type="match status" value="1"/>
</dbReference>
<keyword evidence="6 10" id="KW-0274">FAD</keyword>
<feature type="signal peptide" evidence="12">
    <location>
        <begin position="1"/>
        <end position="19"/>
    </location>
</feature>
<evidence type="ECO:0000256" key="4">
    <source>
        <dbReference type="ARBA" id="ARBA00022679"/>
    </source>
</evidence>
<dbReference type="GO" id="GO:0005886">
    <property type="term" value="C:plasma membrane"/>
    <property type="evidence" value="ECO:0007669"/>
    <property type="project" value="UniProtKB-SubCell"/>
</dbReference>
<evidence type="ECO:0000256" key="1">
    <source>
        <dbReference type="ARBA" id="ARBA00011955"/>
    </source>
</evidence>
<comment type="subcellular location">
    <subcellularLocation>
        <location evidence="12">Cell inner membrane</location>
        <topology evidence="12">Lipid-anchor</topology>
        <orientation evidence="12">Periplasmic side</orientation>
    </subcellularLocation>
</comment>
<keyword evidence="4 10" id="KW-0808">Transferase</keyword>
<evidence type="ECO:0000256" key="9">
    <source>
        <dbReference type="ARBA" id="ARBA00048540"/>
    </source>
</evidence>
<dbReference type="EMBL" id="QRMZ01000031">
    <property type="protein sequence ID" value="RHK04075.1"/>
    <property type="molecule type" value="Genomic_DNA"/>
</dbReference>
<evidence type="ECO:0000313" key="13">
    <source>
        <dbReference type="EMBL" id="RHK04075.1"/>
    </source>
</evidence>
<keyword evidence="7 10" id="KW-0460">Magnesium</keyword>
<dbReference type="PROSITE" id="PS51257">
    <property type="entry name" value="PROKAR_LIPOPROTEIN"/>
    <property type="match status" value="1"/>
</dbReference>
<dbReference type="InterPro" id="IPR024932">
    <property type="entry name" value="ApbE"/>
</dbReference>
<proteinExistence type="inferred from homology"/>
<evidence type="ECO:0000256" key="10">
    <source>
        <dbReference type="PIRNR" id="PIRNR006268"/>
    </source>
</evidence>
<dbReference type="GO" id="GO:0046872">
    <property type="term" value="F:metal ion binding"/>
    <property type="evidence" value="ECO:0007669"/>
    <property type="project" value="UniProtKB-UniRule"/>
</dbReference>
<name>A0A415ENE7_ENTCA</name>
<dbReference type="AlphaFoldDB" id="A0A415ENE7"/>
<comment type="catalytic activity">
    <reaction evidence="9 10 12">
        <text>L-threonyl-[protein] + FAD = FMN-L-threonyl-[protein] + AMP + H(+)</text>
        <dbReference type="Rhea" id="RHEA:36847"/>
        <dbReference type="Rhea" id="RHEA-COMP:11060"/>
        <dbReference type="Rhea" id="RHEA-COMP:11061"/>
        <dbReference type="ChEBI" id="CHEBI:15378"/>
        <dbReference type="ChEBI" id="CHEBI:30013"/>
        <dbReference type="ChEBI" id="CHEBI:57692"/>
        <dbReference type="ChEBI" id="CHEBI:74257"/>
        <dbReference type="ChEBI" id="CHEBI:456215"/>
        <dbReference type="EC" id="2.7.1.180"/>
    </reaction>
</comment>
<evidence type="ECO:0000313" key="14">
    <source>
        <dbReference type="Proteomes" id="UP000286288"/>
    </source>
</evidence>
<evidence type="ECO:0000256" key="5">
    <source>
        <dbReference type="ARBA" id="ARBA00022723"/>
    </source>
</evidence>
<dbReference type="Pfam" id="PF02424">
    <property type="entry name" value="ApbE"/>
    <property type="match status" value="1"/>
</dbReference>
<keyword evidence="12" id="KW-0732">Signal</keyword>
<dbReference type="InterPro" id="IPR003374">
    <property type="entry name" value="ApbE-like_sf"/>
</dbReference>
<dbReference type="PIRSF" id="PIRSF006268">
    <property type="entry name" value="ApbE"/>
    <property type="match status" value="1"/>
</dbReference>
<dbReference type="EC" id="2.7.1.180" evidence="1 10"/>
<dbReference type="GO" id="GO:0016740">
    <property type="term" value="F:transferase activity"/>
    <property type="evidence" value="ECO:0007669"/>
    <property type="project" value="UniProtKB-UniRule"/>
</dbReference>
<keyword evidence="12" id="KW-0449">Lipoprotein</keyword>
<evidence type="ECO:0000256" key="2">
    <source>
        <dbReference type="ARBA" id="ARBA00016337"/>
    </source>
</evidence>
<dbReference type="PANTHER" id="PTHR30040:SF2">
    <property type="entry name" value="FAD:PROTEIN FMN TRANSFERASE"/>
    <property type="match status" value="1"/>
</dbReference>
<comment type="similarity">
    <text evidence="10 12">Belongs to the ApbE family.</text>
</comment>
<evidence type="ECO:0000256" key="8">
    <source>
        <dbReference type="ARBA" id="ARBA00031306"/>
    </source>
</evidence>
<evidence type="ECO:0000256" key="6">
    <source>
        <dbReference type="ARBA" id="ARBA00022827"/>
    </source>
</evidence>
<feature type="binding site" evidence="11">
    <location>
        <position position="178"/>
    </location>
    <ligand>
        <name>Mg(2+)</name>
        <dbReference type="ChEBI" id="CHEBI:18420"/>
    </ligand>
</feature>